<dbReference type="InterPro" id="IPR012338">
    <property type="entry name" value="Beta-lactam/transpept-like"/>
</dbReference>
<evidence type="ECO:0000313" key="2">
    <source>
        <dbReference type="Proteomes" id="UP000285278"/>
    </source>
</evidence>
<dbReference type="SUPFAM" id="SSF56601">
    <property type="entry name" value="beta-lactamase/transpeptidase-like"/>
    <property type="match status" value="1"/>
</dbReference>
<accession>A0A418Q991</accession>
<dbReference type="STRING" id="1451189.CFAL_11375"/>
<dbReference type="AlphaFoldDB" id="A0A418Q991"/>
<protein>
    <recommendedName>
        <fullName evidence="3">Serine hydrolase</fullName>
    </recommendedName>
</protein>
<reference evidence="1 2" key="1">
    <citation type="submission" date="2018-09" db="EMBL/GenBank/DDBJ databases">
        <title>Optimization and identification of Corynebacterium falsenii FN1-14 from fish paste.</title>
        <authorList>
            <person name="Daroonpunt R."/>
            <person name="Tanasupawat S."/>
        </authorList>
    </citation>
    <scope>NUCLEOTIDE SEQUENCE [LARGE SCALE GENOMIC DNA]</scope>
    <source>
        <strain evidence="1 2">FN1-14</strain>
    </source>
</reference>
<organism evidence="1 2">
    <name type="scientific">Corynebacterium falsenii</name>
    <dbReference type="NCBI Taxonomy" id="108486"/>
    <lineage>
        <taxon>Bacteria</taxon>
        <taxon>Bacillati</taxon>
        <taxon>Actinomycetota</taxon>
        <taxon>Actinomycetes</taxon>
        <taxon>Mycobacteriales</taxon>
        <taxon>Corynebacteriaceae</taxon>
        <taxon>Corynebacterium</taxon>
    </lineage>
</organism>
<dbReference type="Gene3D" id="3.40.710.10">
    <property type="entry name" value="DD-peptidase/beta-lactamase superfamily"/>
    <property type="match status" value="1"/>
</dbReference>
<proteinExistence type="predicted"/>
<comment type="caution">
    <text evidence="1">The sequence shown here is derived from an EMBL/GenBank/DDBJ whole genome shotgun (WGS) entry which is preliminary data.</text>
</comment>
<dbReference type="Proteomes" id="UP000285278">
    <property type="component" value="Unassembled WGS sequence"/>
</dbReference>
<dbReference type="EMBL" id="QXJK01000002">
    <property type="protein sequence ID" value="RIX36256.1"/>
    <property type="molecule type" value="Genomic_DNA"/>
</dbReference>
<dbReference type="RefSeq" id="WP_119664380.1">
    <property type="nucleotide sequence ID" value="NZ_QXJK01000002.1"/>
</dbReference>
<keyword evidence="2" id="KW-1185">Reference proteome</keyword>
<gene>
    <name evidence="1" type="ORF">D3M95_03035</name>
</gene>
<evidence type="ECO:0000313" key="1">
    <source>
        <dbReference type="EMBL" id="RIX36256.1"/>
    </source>
</evidence>
<name>A0A418Q991_9CORY</name>
<sequence length="323" mass="34428">MRVDLEAPPTSGMPARQKLLLTLLSFVLVVITIAVGYEAVASTDAFNRRQEIEQADTKPSTQLHNPQDAQLQPAMEQVALTIAQDFDAQVGIATLGVGGPVHAGELDNRAAWSTLKVPIAAAAWEKVQQDSGADQPDPAVAAEVQQNINAAIENSDNDAALELWYFLGDDSDQLAAERLSAYLTRGGDSTQVPEEFQTGVFEGFGDTLWRATDQVRFLSNFQCEPGAQPVLEAMGRINPEHMVGLGTVPGALFKGGWGLGYDDQYVYRQMGLVPAGPGGAMIPVAIIIIPNDGSQDTAMSAIDATMRQLTPALSEAAPVRPCP</sequence>
<dbReference type="OrthoDB" id="3729831at2"/>
<evidence type="ECO:0008006" key="3">
    <source>
        <dbReference type="Google" id="ProtNLM"/>
    </source>
</evidence>